<reference evidence="2 3" key="1">
    <citation type="journal article" date="2015" name="Genome Announc.">
        <title>Draft Genome Sequence and Gene Annotation of the Entomopathogenic Fungus Verticillium hemipterigenum.</title>
        <authorList>
            <person name="Horn F."/>
            <person name="Habel A."/>
            <person name="Scharf D.H."/>
            <person name="Dworschak J."/>
            <person name="Brakhage A.A."/>
            <person name="Guthke R."/>
            <person name="Hertweck C."/>
            <person name="Linde J."/>
        </authorList>
    </citation>
    <scope>NUCLEOTIDE SEQUENCE [LARGE SCALE GENOMIC DNA]</scope>
</reference>
<proteinExistence type="predicted"/>
<protein>
    <recommendedName>
        <fullName evidence="1">Cytidyltransferase-like domain-containing protein</fullName>
    </recommendedName>
</protein>
<dbReference type="InterPro" id="IPR014729">
    <property type="entry name" value="Rossmann-like_a/b/a_fold"/>
</dbReference>
<dbReference type="Pfam" id="PF01467">
    <property type="entry name" value="CTP_transf_like"/>
    <property type="match status" value="1"/>
</dbReference>
<dbReference type="STRING" id="1531966.A0A0A1T209"/>
<dbReference type="Proteomes" id="UP000039046">
    <property type="component" value="Unassembled WGS sequence"/>
</dbReference>
<dbReference type="PANTHER" id="PTHR10695">
    <property type="entry name" value="DEPHOSPHO-COA KINASE-RELATED"/>
    <property type="match status" value="1"/>
</dbReference>
<dbReference type="SUPFAM" id="SSF52374">
    <property type="entry name" value="Nucleotidylyl transferase"/>
    <property type="match status" value="1"/>
</dbReference>
<feature type="domain" description="Cytidyltransferase-like" evidence="1">
    <location>
        <begin position="215"/>
        <end position="402"/>
    </location>
</feature>
<accession>A0A0A1T209</accession>
<dbReference type="PANTHER" id="PTHR10695:SF46">
    <property type="entry name" value="BIFUNCTIONAL COENZYME A SYNTHASE-RELATED"/>
    <property type="match status" value="1"/>
</dbReference>
<evidence type="ECO:0000313" key="2">
    <source>
        <dbReference type="EMBL" id="CEJ88439.1"/>
    </source>
</evidence>
<gene>
    <name evidence="2" type="ORF">VHEMI04723</name>
</gene>
<evidence type="ECO:0000259" key="1">
    <source>
        <dbReference type="Pfam" id="PF01467"/>
    </source>
</evidence>
<dbReference type="GO" id="GO:0004140">
    <property type="term" value="F:dephospho-CoA kinase activity"/>
    <property type="evidence" value="ECO:0007669"/>
    <property type="project" value="TreeGrafter"/>
</dbReference>
<dbReference type="HOGENOM" id="CLU_035272_3_1_1"/>
<sequence length="410" mass="43805">MPETPPSLLLLPAPPSPATFSALQTAYQPPLTSVLGKLHAQSLETSSTANLTIAVAYSALAGNKYARKRHVRWQSAQSLLAGLYSLVSAICAEKGILSYTDAGAGGVDVRIVIVDHEKGTKYEKGFDGKYPTNSTCVQSLATYASTVYPWGNIYHPSCEASYALLSHFLAIAETRQTIKQSQIIAVEGGLHLSTETASASDDISSLPGDYGVVCLGGTFDHLHPGHKLLLHAVALLLQIPEAGKSPEPSVIVIGISVDDLLKKKKYAEQLESWDVRALNVLRFLATVLGSSPTTATITTTKKDISSAELHASFRDGTVLVRCVELQDPFGPTTEEESIEAIVVSGETRSGGSAINDRRTAKDWASLAVYEIDVLDASGTVDGDTRATDNFASKLSSTAIRQRIFESNQNK</sequence>
<keyword evidence="3" id="KW-1185">Reference proteome</keyword>
<dbReference type="Gene3D" id="3.40.50.620">
    <property type="entry name" value="HUPs"/>
    <property type="match status" value="1"/>
</dbReference>
<evidence type="ECO:0000313" key="3">
    <source>
        <dbReference type="Proteomes" id="UP000039046"/>
    </source>
</evidence>
<dbReference type="OrthoDB" id="330671at2759"/>
<organism evidence="2 3">
    <name type="scientific">[Torrubiella] hemipterigena</name>
    <dbReference type="NCBI Taxonomy" id="1531966"/>
    <lineage>
        <taxon>Eukaryota</taxon>
        <taxon>Fungi</taxon>
        <taxon>Dikarya</taxon>
        <taxon>Ascomycota</taxon>
        <taxon>Pezizomycotina</taxon>
        <taxon>Sordariomycetes</taxon>
        <taxon>Hypocreomycetidae</taxon>
        <taxon>Hypocreales</taxon>
        <taxon>Clavicipitaceae</taxon>
        <taxon>Clavicipitaceae incertae sedis</taxon>
        <taxon>'Torrubiella' clade</taxon>
    </lineage>
</organism>
<dbReference type="AlphaFoldDB" id="A0A0A1T209"/>
<dbReference type="EMBL" id="CDHN01000002">
    <property type="protein sequence ID" value="CEJ88439.1"/>
    <property type="molecule type" value="Genomic_DNA"/>
</dbReference>
<dbReference type="InterPro" id="IPR004821">
    <property type="entry name" value="Cyt_trans-like"/>
</dbReference>
<name>A0A0A1T209_9HYPO</name>
<dbReference type="GO" id="GO:0015937">
    <property type="term" value="P:coenzyme A biosynthetic process"/>
    <property type="evidence" value="ECO:0007669"/>
    <property type="project" value="TreeGrafter"/>
</dbReference>